<dbReference type="Proteomes" id="UP000324022">
    <property type="component" value="Unassembled WGS sequence"/>
</dbReference>
<evidence type="ECO:0000259" key="1">
    <source>
        <dbReference type="Pfam" id="PF02627"/>
    </source>
</evidence>
<dbReference type="InterPro" id="IPR029032">
    <property type="entry name" value="AhpD-like"/>
</dbReference>
<evidence type="ECO:0000313" key="3">
    <source>
        <dbReference type="Proteomes" id="UP000324022"/>
    </source>
</evidence>
<protein>
    <recommendedName>
        <fullName evidence="1">Carboxymuconolactone decarboxylase-like domain-containing protein</fullName>
    </recommendedName>
</protein>
<dbReference type="Gene3D" id="1.20.1290.10">
    <property type="entry name" value="AhpD-like"/>
    <property type="match status" value="1"/>
</dbReference>
<dbReference type="OrthoDB" id="5537330at2759"/>
<evidence type="ECO:0000313" key="2">
    <source>
        <dbReference type="EMBL" id="SPO23995.1"/>
    </source>
</evidence>
<feature type="domain" description="Carboxymuconolactone decarboxylase-like" evidence="1">
    <location>
        <begin position="178"/>
        <end position="233"/>
    </location>
</feature>
<proteinExistence type="predicted"/>
<dbReference type="PANTHER" id="PTHR28180">
    <property type="entry name" value="CONSERVED MITOCHONDRIAL PROTEIN-RELATED"/>
    <property type="match status" value="1"/>
</dbReference>
<dbReference type="SUPFAM" id="SSF69118">
    <property type="entry name" value="AhpD-like"/>
    <property type="match status" value="1"/>
</dbReference>
<dbReference type="GO" id="GO:0051920">
    <property type="term" value="F:peroxiredoxin activity"/>
    <property type="evidence" value="ECO:0007669"/>
    <property type="project" value="InterPro"/>
</dbReference>
<dbReference type="PANTHER" id="PTHR28180:SF5">
    <property type="entry name" value="DNA POLYMERASE ALPHA SUBUNIT B"/>
    <property type="match status" value="1"/>
</dbReference>
<dbReference type="InterPro" id="IPR052999">
    <property type="entry name" value="PTS1_Protein"/>
</dbReference>
<gene>
    <name evidence="2" type="ORF">UTRI_03464_B</name>
</gene>
<accession>A0A5C3E0Z6</accession>
<dbReference type="InterPro" id="IPR003779">
    <property type="entry name" value="CMD-like"/>
</dbReference>
<organism evidence="2 3">
    <name type="scientific">Ustilago trichophora</name>
    <dbReference type="NCBI Taxonomy" id="86804"/>
    <lineage>
        <taxon>Eukaryota</taxon>
        <taxon>Fungi</taxon>
        <taxon>Dikarya</taxon>
        <taxon>Basidiomycota</taxon>
        <taxon>Ustilaginomycotina</taxon>
        <taxon>Ustilaginomycetes</taxon>
        <taxon>Ustilaginales</taxon>
        <taxon>Ustilaginaceae</taxon>
        <taxon>Ustilago</taxon>
    </lineage>
</organism>
<dbReference type="Pfam" id="PF02627">
    <property type="entry name" value="CMD"/>
    <property type="match status" value="1"/>
</dbReference>
<reference evidence="2 3" key="1">
    <citation type="submission" date="2018-03" db="EMBL/GenBank/DDBJ databases">
        <authorList>
            <person name="Guldener U."/>
        </authorList>
    </citation>
    <scope>NUCLEOTIDE SEQUENCE [LARGE SCALE GENOMIC DNA]</scope>
    <source>
        <strain evidence="2 3">NBRC100155</strain>
    </source>
</reference>
<dbReference type="EMBL" id="OOIN01000006">
    <property type="protein sequence ID" value="SPO23995.1"/>
    <property type="molecule type" value="Genomic_DNA"/>
</dbReference>
<keyword evidence="3" id="KW-1185">Reference proteome</keyword>
<name>A0A5C3E0Z6_9BASI</name>
<dbReference type="AlphaFoldDB" id="A0A5C3E0Z6"/>
<sequence>MSSTILREIDIPDDITLEEMVSFRDQLSPNVRDDWILVLTSVLVSCHHGPETIIHLYELAFSSSSSSCTTEDLASVSKSIQRQIQEVLVKASVIFGIPPSLDTIFALLTHLRSHYPSTYLLNSTDFSRSPILPSPISSLTTPAHEALRRVYRHNLDDILHNKMADNMQDLKFLTLEINYGFNLANESVIDWKQTELVVLAALIGQNCRAEVLWHMRGALRAGWTREDVQSVREVCLKVAKRLRVRCEKVPRLQEVNEESND</sequence>